<dbReference type="EMBL" id="JQBS01000024">
    <property type="protein sequence ID" value="KRN56642.1"/>
    <property type="molecule type" value="Genomic_DNA"/>
</dbReference>
<comment type="caution">
    <text evidence="1">The sequence shown here is derived from an EMBL/GenBank/DDBJ whole genome shotgun (WGS) entry which is preliminary data.</text>
</comment>
<evidence type="ECO:0000313" key="2">
    <source>
        <dbReference type="Proteomes" id="UP000051658"/>
    </source>
</evidence>
<accession>A0A0R2HVC2</accession>
<protein>
    <submittedName>
        <fullName evidence="1">Peptidase, U32 family small subunit</fullName>
    </submittedName>
</protein>
<dbReference type="RefSeq" id="WP_034573029.1">
    <property type="nucleotide sequence ID" value="NZ_JQBS01000024.1"/>
</dbReference>
<keyword evidence="2" id="KW-1185">Reference proteome</keyword>
<reference evidence="1 2" key="1">
    <citation type="journal article" date="2015" name="Genome Announc.">
        <title>Expanding the biotechnology potential of lactobacilli through comparative genomics of 213 strains and associated genera.</title>
        <authorList>
            <person name="Sun Z."/>
            <person name="Harris H.M."/>
            <person name="McCann A."/>
            <person name="Guo C."/>
            <person name="Argimon S."/>
            <person name="Zhang W."/>
            <person name="Yang X."/>
            <person name="Jeffery I.B."/>
            <person name="Cooney J.C."/>
            <person name="Kagawa T.F."/>
            <person name="Liu W."/>
            <person name="Song Y."/>
            <person name="Salvetti E."/>
            <person name="Wrobel A."/>
            <person name="Rasinkangas P."/>
            <person name="Parkhill J."/>
            <person name="Rea M.C."/>
            <person name="O'Sullivan O."/>
            <person name="Ritari J."/>
            <person name="Douillard F.P."/>
            <person name="Paul Ross R."/>
            <person name="Yang R."/>
            <person name="Briner A.E."/>
            <person name="Felis G.E."/>
            <person name="de Vos W.M."/>
            <person name="Barrangou R."/>
            <person name="Klaenhammer T.R."/>
            <person name="Caufield P.W."/>
            <person name="Cui Y."/>
            <person name="Zhang H."/>
            <person name="O'Toole P.W."/>
        </authorList>
    </citation>
    <scope>NUCLEOTIDE SEQUENCE [LARGE SCALE GENOMIC DNA]</scope>
    <source>
        <strain evidence="1 2">DSM 20623</strain>
    </source>
</reference>
<evidence type="ECO:0000313" key="1">
    <source>
        <dbReference type="EMBL" id="KRN56642.1"/>
    </source>
</evidence>
<gene>
    <name evidence="1" type="ORF">IV74_GL000890</name>
</gene>
<proteinExistence type="predicted"/>
<dbReference type="PANTHER" id="PTHR30217:SF12">
    <property type="entry name" value="U32 FAMILY PEPTIDASE"/>
    <property type="match status" value="1"/>
</dbReference>
<organism evidence="1 2">
    <name type="scientific">Carnobacterium divergens DSM 20623</name>
    <dbReference type="NCBI Taxonomy" id="1449336"/>
    <lineage>
        <taxon>Bacteria</taxon>
        <taxon>Bacillati</taxon>
        <taxon>Bacillota</taxon>
        <taxon>Bacilli</taxon>
        <taxon>Lactobacillales</taxon>
        <taxon>Carnobacteriaceae</taxon>
        <taxon>Carnobacterium</taxon>
    </lineage>
</organism>
<dbReference type="eggNOG" id="COG0826">
    <property type="taxonomic scope" value="Bacteria"/>
</dbReference>
<dbReference type="InterPro" id="IPR001539">
    <property type="entry name" value="Peptidase_U32"/>
</dbReference>
<name>A0A0R2HVC2_CARDV</name>
<dbReference type="PATRIC" id="fig|1449336.4.peg.910"/>
<dbReference type="GeneID" id="89589967"/>
<dbReference type="AlphaFoldDB" id="A0A0R2HVC2"/>
<dbReference type="Proteomes" id="UP000051658">
    <property type="component" value="Unassembled WGS sequence"/>
</dbReference>
<dbReference type="PANTHER" id="PTHR30217">
    <property type="entry name" value="PEPTIDASE U32 FAMILY"/>
    <property type="match status" value="1"/>
</dbReference>
<dbReference type="InterPro" id="IPR051454">
    <property type="entry name" value="RNA/ubiquinone_mod_enzymes"/>
</dbReference>
<dbReference type="Pfam" id="PF01136">
    <property type="entry name" value="Peptidase_U32"/>
    <property type="match status" value="1"/>
</dbReference>
<sequence>MIELIATVESIQQARELIVAGINTLYVGEDFYGLRLPTSFKKEELSEIVRLAHKDNVKVCVAVNAIMHNDRIDFVPDYLSFLADIGVDRIAVGDPGIIHILKTKDIKLPYVYDAQILVTSAKQINFWVQRGAVGAVLAREVTYEELKIIAPQVTVPTEMLVYGATCIHQSKRPLVENYFNFIKKDEDTSKERGLFISEPKKKDTHYSIYEDINGTHIFATNDINLLPELDKLVDIGMTQWKLDGIFTKGEAFVEIAKIFVKAKEAFEKGQWTPTLMEELNQQILTHHPADRELDEGFFVKDPNEVK</sequence>